<evidence type="ECO:0000313" key="2">
    <source>
        <dbReference type="EMBL" id="AAX32887.1"/>
    </source>
</evidence>
<evidence type="ECO:0000256" key="1">
    <source>
        <dbReference type="SAM" id="MobiDB-lite"/>
    </source>
</evidence>
<proteinExistence type="predicted"/>
<organism evidence="2">
    <name type="scientific">Norovirus swine/GII/OH-QW218/03/US</name>
    <dbReference type="NCBI Taxonomy" id="316622"/>
    <lineage>
        <taxon>Viruses</taxon>
        <taxon>Riboviria</taxon>
        <taxon>Orthornavirae</taxon>
        <taxon>Pisuviricota</taxon>
        <taxon>Pisoniviricetes</taxon>
        <taxon>Picornavirales</taxon>
        <taxon>Caliciviridae</taxon>
        <taxon>Norovirus</taxon>
        <taxon>Norovirus norwalkense</taxon>
        <taxon>Norwalk virus</taxon>
    </lineage>
</organism>
<name>Q2VTJ0_NORV</name>
<feature type="region of interest" description="Disordered" evidence="1">
    <location>
        <begin position="117"/>
        <end position="183"/>
    </location>
</feature>
<accession>Q2VTJ0</accession>
<protein>
    <submittedName>
        <fullName evidence="2">VP2 small basic protein</fullName>
    </submittedName>
</protein>
<dbReference type="InterPro" id="IPR004278">
    <property type="entry name" value="VP2"/>
</dbReference>
<reference evidence="2" key="2">
    <citation type="journal article" date="2005" name="Emerg. Infect. Dis.">
        <title>Porcine noroviruses related to human noroviruses.</title>
        <authorList>
            <person name="Wang Q.H."/>
            <person name="Han M.G."/>
            <person name="Cheetham S."/>
            <person name="Souza M."/>
            <person name="Funk J.A."/>
            <person name="Saif L.J."/>
        </authorList>
    </citation>
    <scope>NUCLEOTIDE SEQUENCE</scope>
    <source>
        <strain evidence="2">OH-QW218/03/US</strain>
    </source>
</reference>
<dbReference type="EMBL" id="AY823307">
    <property type="protein sequence ID" value="AAX32887.1"/>
    <property type="molecule type" value="Genomic_RNA"/>
</dbReference>
<dbReference type="Pfam" id="PF03035">
    <property type="entry name" value="RNA_capsid"/>
    <property type="match status" value="1"/>
</dbReference>
<sequence>MAGMFLAGLASDIISGGLGSLINAGANAINQRVEYDFNKRLQASSFAHDKDMLQAQVAATRQLQQDLVQLKQDTLTSAGYLPSDAARASFGAPITKALDWNGTRYWAPNSMGTSSYSGRFVHPSPSTPVQQPQRPHSVPPKTQPPADKWSDTSSVVSNSTATTHLSSATTRSTRMSAQSDTTDRTRAWVNAHNLGPYMEGALQTAFVTPPSSRASSSGSVSTVPEYVLDSWTPAFNTKRQPLFSHVRRRGESHV</sequence>
<feature type="compositionally biased region" description="Low complexity" evidence="1">
    <location>
        <begin position="151"/>
        <end position="179"/>
    </location>
</feature>
<reference evidence="2" key="1">
    <citation type="submission" date="2004-11" db="EMBL/GenBank/DDBJ databases">
        <authorList>
            <person name="Wang Q."/>
            <person name="Saif L.J."/>
        </authorList>
    </citation>
    <scope>NUCLEOTIDE SEQUENCE</scope>
    <source>
        <strain evidence="2">OH-QW218/03/US</strain>
    </source>
</reference>